<sequence>MVDVLQQLYEYVEKESFKHLYTLGSTEQLGRDTIRDCLQEKGWFSGGMATLQDARLSGHR</sequence>
<reference evidence="1 2" key="1">
    <citation type="submission" date="2013-08" db="EMBL/GenBank/DDBJ databases">
        <title>draft genome of Halomonas huanghegensis, strain BJGMM-B45T.</title>
        <authorList>
            <person name="Miao C."/>
            <person name="Wan Y."/>
            <person name="Jin W."/>
        </authorList>
    </citation>
    <scope>NUCLEOTIDE SEQUENCE [LARGE SCALE GENOMIC DNA]</scope>
    <source>
        <strain evidence="1 2">BJGMM-B45</strain>
    </source>
</reference>
<gene>
    <name evidence="1" type="ORF">BJB45_05080</name>
</gene>
<evidence type="ECO:0000313" key="1">
    <source>
        <dbReference type="EMBL" id="ERL50502.1"/>
    </source>
</evidence>
<accession>W1N4K1</accession>
<proteinExistence type="predicted"/>
<dbReference type="Proteomes" id="UP000019113">
    <property type="component" value="Unassembled WGS sequence"/>
</dbReference>
<comment type="caution">
    <text evidence="1">The sequence shown here is derived from an EMBL/GenBank/DDBJ whole genome shotgun (WGS) entry which is preliminary data.</text>
</comment>
<dbReference type="KEGG" id="hhu:AR456_06480"/>
<dbReference type="EMBL" id="AVBC01000039">
    <property type="protein sequence ID" value="ERL50502.1"/>
    <property type="molecule type" value="Genomic_DNA"/>
</dbReference>
<organism evidence="1 2">
    <name type="scientific">Halomonas huangheensis</name>
    <dbReference type="NCBI Taxonomy" id="1178482"/>
    <lineage>
        <taxon>Bacteria</taxon>
        <taxon>Pseudomonadati</taxon>
        <taxon>Pseudomonadota</taxon>
        <taxon>Gammaproteobacteria</taxon>
        <taxon>Oceanospirillales</taxon>
        <taxon>Halomonadaceae</taxon>
        <taxon>Halomonas</taxon>
    </lineage>
</organism>
<name>W1N4K1_9GAMM</name>
<dbReference type="AlphaFoldDB" id="W1N4K1"/>
<protein>
    <submittedName>
        <fullName evidence="1">Uncharacterized protein</fullName>
    </submittedName>
</protein>
<keyword evidence="2" id="KW-1185">Reference proteome</keyword>
<evidence type="ECO:0000313" key="2">
    <source>
        <dbReference type="Proteomes" id="UP000019113"/>
    </source>
</evidence>